<dbReference type="Pfam" id="PF05360">
    <property type="entry name" value="YiaAB"/>
    <property type="match status" value="2"/>
</dbReference>
<dbReference type="AlphaFoldDB" id="A0A1M5HNL2"/>
<dbReference type="GO" id="GO:0005886">
    <property type="term" value="C:plasma membrane"/>
    <property type="evidence" value="ECO:0007669"/>
    <property type="project" value="TreeGrafter"/>
</dbReference>
<evidence type="ECO:0000259" key="2">
    <source>
        <dbReference type="Pfam" id="PF05360"/>
    </source>
</evidence>
<dbReference type="GO" id="GO:0006974">
    <property type="term" value="P:DNA damage response"/>
    <property type="evidence" value="ECO:0007669"/>
    <property type="project" value="TreeGrafter"/>
</dbReference>
<dbReference type="STRING" id="634436.SAMN05216361_1545"/>
<gene>
    <name evidence="3" type="ORF">SAMN05216361_1545</name>
</gene>
<keyword evidence="1" id="KW-0472">Membrane</keyword>
<dbReference type="InterPro" id="IPR008024">
    <property type="entry name" value="YiaAB"/>
</dbReference>
<proteinExistence type="predicted"/>
<dbReference type="Proteomes" id="UP000184520">
    <property type="component" value="Unassembled WGS sequence"/>
</dbReference>
<sequence length="128" mass="13476">MKPTKAFSIASGVALATGSLAYLVGLYNATMMLNEKGYYFAVLLLGLFGVVSLQKSIRDKLAGIMVTKPYMVACVAATVAGIALLVIGLINADLLLSEKGFFGMAYTLSLFAAIAVQKNVRDSAEVTD</sequence>
<keyword evidence="1" id="KW-1133">Transmembrane helix</keyword>
<accession>A0A1M5HNL2</accession>
<keyword evidence="4" id="KW-1185">Reference proteome</keyword>
<feature type="transmembrane region" description="Helical" evidence="1">
    <location>
        <begin position="37"/>
        <end position="57"/>
    </location>
</feature>
<dbReference type="PANTHER" id="PTHR37290">
    <property type="entry name" value="INNER MEMBRANE PROTEIN YIAA-RELATED"/>
    <property type="match status" value="1"/>
</dbReference>
<dbReference type="NCBIfam" id="NF008482">
    <property type="entry name" value="PRK11383.1"/>
    <property type="match status" value="1"/>
</dbReference>
<name>A0A1M5HNL2_9ALTE</name>
<feature type="transmembrane region" description="Helical" evidence="1">
    <location>
        <begin position="69"/>
        <end position="90"/>
    </location>
</feature>
<dbReference type="PANTHER" id="PTHR37290:SF1">
    <property type="entry name" value="INNER MEMBRANE PROTEIN YIAA"/>
    <property type="match status" value="1"/>
</dbReference>
<organism evidence="3 4">
    <name type="scientific">Marisediminitalea aggregata</name>
    <dbReference type="NCBI Taxonomy" id="634436"/>
    <lineage>
        <taxon>Bacteria</taxon>
        <taxon>Pseudomonadati</taxon>
        <taxon>Pseudomonadota</taxon>
        <taxon>Gammaproteobacteria</taxon>
        <taxon>Alteromonadales</taxon>
        <taxon>Alteromonadaceae</taxon>
        <taxon>Marisediminitalea</taxon>
    </lineage>
</organism>
<evidence type="ECO:0000313" key="4">
    <source>
        <dbReference type="Proteomes" id="UP000184520"/>
    </source>
</evidence>
<dbReference type="InterPro" id="IPR038972">
    <property type="entry name" value="YiaA-like"/>
</dbReference>
<feature type="domain" description="YiaAB two helix" evidence="2">
    <location>
        <begin position="70"/>
        <end position="122"/>
    </location>
</feature>
<evidence type="ECO:0000256" key="1">
    <source>
        <dbReference type="SAM" id="Phobius"/>
    </source>
</evidence>
<protein>
    <submittedName>
        <fullName evidence="3">Uncharacterized membrane protein YiaA</fullName>
    </submittedName>
</protein>
<keyword evidence="1" id="KW-0812">Transmembrane</keyword>
<reference evidence="4" key="1">
    <citation type="submission" date="2016-11" db="EMBL/GenBank/DDBJ databases">
        <authorList>
            <person name="Varghese N."/>
            <person name="Submissions S."/>
        </authorList>
    </citation>
    <scope>NUCLEOTIDE SEQUENCE [LARGE SCALE GENOMIC DNA]</scope>
    <source>
        <strain evidence="4">CGMCC 1.8995</strain>
    </source>
</reference>
<evidence type="ECO:0000313" key="3">
    <source>
        <dbReference type="EMBL" id="SHG17422.1"/>
    </source>
</evidence>
<feature type="domain" description="YiaAB two helix" evidence="2">
    <location>
        <begin position="7"/>
        <end position="59"/>
    </location>
</feature>
<dbReference type="EMBL" id="FQWD01000002">
    <property type="protein sequence ID" value="SHG17422.1"/>
    <property type="molecule type" value="Genomic_DNA"/>
</dbReference>
<dbReference type="RefSeq" id="WP_217653454.1">
    <property type="nucleotide sequence ID" value="NZ_FQWD01000002.1"/>
</dbReference>